<comment type="caution">
    <text evidence="2">The sequence shown here is derived from an EMBL/GenBank/DDBJ whole genome shotgun (WGS) entry which is preliminary data.</text>
</comment>
<dbReference type="EMBL" id="VTPC01082860">
    <property type="protein sequence ID" value="KAF2887560.1"/>
    <property type="molecule type" value="Genomic_DNA"/>
</dbReference>
<gene>
    <name evidence="2" type="ORF">ILUMI_18613</name>
</gene>
<reference evidence="2" key="1">
    <citation type="submission" date="2019-08" db="EMBL/GenBank/DDBJ databases">
        <title>The genome of the North American firefly Photinus pyralis.</title>
        <authorList>
            <consortium name="Photinus pyralis genome working group"/>
            <person name="Fallon T.R."/>
            <person name="Sander Lower S.E."/>
            <person name="Weng J.-K."/>
        </authorList>
    </citation>
    <scope>NUCLEOTIDE SEQUENCE</scope>
    <source>
        <strain evidence="2">TRF0915ILg1</strain>
        <tissue evidence="2">Whole body</tissue>
    </source>
</reference>
<evidence type="ECO:0008006" key="4">
    <source>
        <dbReference type="Google" id="ProtNLM"/>
    </source>
</evidence>
<name>A0A8K0CPS8_IGNLU</name>
<dbReference type="Proteomes" id="UP000801492">
    <property type="component" value="Unassembled WGS sequence"/>
</dbReference>
<feature type="compositionally biased region" description="Basic and acidic residues" evidence="1">
    <location>
        <begin position="261"/>
        <end position="274"/>
    </location>
</feature>
<keyword evidence="3" id="KW-1185">Reference proteome</keyword>
<feature type="region of interest" description="Disordered" evidence="1">
    <location>
        <begin position="261"/>
        <end position="287"/>
    </location>
</feature>
<evidence type="ECO:0000313" key="2">
    <source>
        <dbReference type="EMBL" id="KAF2887560.1"/>
    </source>
</evidence>
<dbReference type="AlphaFoldDB" id="A0A8K0CPS8"/>
<organism evidence="2 3">
    <name type="scientific">Ignelater luminosus</name>
    <name type="common">Cucubano</name>
    <name type="synonym">Pyrophorus luminosus</name>
    <dbReference type="NCBI Taxonomy" id="2038154"/>
    <lineage>
        <taxon>Eukaryota</taxon>
        <taxon>Metazoa</taxon>
        <taxon>Ecdysozoa</taxon>
        <taxon>Arthropoda</taxon>
        <taxon>Hexapoda</taxon>
        <taxon>Insecta</taxon>
        <taxon>Pterygota</taxon>
        <taxon>Neoptera</taxon>
        <taxon>Endopterygota</taxon>
        <taxon>Coleoptera</taxon>
        <taxon>Polyphaga</taxon>
        <taxon>Elateriformia</taxon>
        <taxon>Elateroidea</taxon>
        <taxon>Elateridae</taxon>
        <taxon>Agrypninae</taxon>
        <taxon>Pyrophorini</taxon>
        <taxon>Ignelater</taxon>
    </lineage>
</organism>
<evidence type="ECO:0000313" key="3">
    <source>
        <dbReference type="Proteomes" id="UP000801492"/>
    </source>
</evidence>
<protein>
    <recommendedName>
        <fullName evidence="4">HTH psq-type domain-containing protein</fullName>
    </recommendedName>
</protein>
<evidence type="ECO:0000256" key="1">
    <source>
        <dbReference type="SAM" id="MobiDB-lite"/>
    </source>
</evidence>
<dbReference type="OrthoDB" id="8191755at2759"/>
<sequence>MSHSRPIMARNRKRKSDKETVSKDQMKEAVKLIVEKGKSVRGVAKDTGLSFQTLARYVKKFRNLRDNFGNRQVFTNVQEKELEDFILESSQMCFGLKNNLRMPDAWVSKEIAGKEWTFGFIKRHPRLSLRNLYSLSRATTFNKHNVNTFSDILNTAMMRNPSFGDRSRVFNLGETGLTTVQSPKRRLALPPAMVFPRVHFKEHMLRESPRGTIGLANPSDWMNSNLMSATPEGSSTNKESKKLKENTDFISSKEFIGYKGKAPEREPKLKEKSSFMHPYGYATERGS</sequence>
<accession>A0A8K0CPS8</accession>
<proteinExistence type="predicted"/>
<feature type="region of interest" description="Disordered" evidence="1">
    <location>
        <begin position="1"/>
        <end position="24"/>
    </location>
</feature>